<evidence type="ECO:0000256" key="2">
    <source>
        <dbReference type="ARBA" id="ARBA00022448"/>
    </source>
</evidence>
<feature type="compositionally biased region" description="Polar residues" evidence="11">
    <location>
        <begin position="328"/>
        <end position="347"/>
    </location>
</feature>
<keyword evidence="6" id="KW-0630">Potassium</keyword>
<evidence type="ECO:0000256" key="7">
    <source>
        <dbReference type="ARBA" id="ARBA00022989"/>
    </source>
</evidence>
<comment type="caution">
    <text evidence="14">The sequence shown here is derived from an EMBL/GenBank/DDBJ whole genome shotgun (WGS) entry which is preliminary data.</text>
</comment>
<keyword evidence="7 12" id="KW-1133">Transmembrane helix</keyword>
<feature type="compositionally biased region" description="Basic and acidic residues" evidence="11">
    <location>
        <begin position="952"/>
        <end position="974"/>
    </location>
</feature>
<keyword evidence="8" id="KW-0406">Ion transport</keyword>
<feature type="region of interest" description="Disordered" evidence="11">
    <location>
        <begin position="412"/>
        <end position="431"/>
    </location>
</feature>
<dbReference type="InterPro" id="IPR047871">
    <property type="entry name" value="K_chnl_Slo-like"/>
</dbReference>
<reference evidence="14" key="1">
    <citation type="submission" date="2023-10" db="EMBL/GenBank/DDBJ databases">
        <authorList>
            <person name="Chen Y."/>
            <person name="Shah S."/>
            <person name="Dougan E. K."/>
            <person name="Thang M."/>
            <person name="Chan C."/>
        </authorList>
    </citation>
    <scope>NUCLEOTIDE SEQUENCE [LARGE SCALE GENOMIC DNA]</scope>
</reference>
<feature type="region of interest" description="Disordered" evidence="11">
    <location>
        <begin position="775"/>
        <end position="857"/>
    </location>
</feature>
<evidence type="ECO:0000256" key="3">
    <source>
        <dbReference type="ARBA" id="ARBA00022538"/>
    </source>
</evidence>
<keyword evidence="10" id="KW-0407">Ion channel</keyword>
<evidence type="ECO:0000256" key="4">
    <source>
        <dbReference type="ARBA" id="ARBA00022692"/>
    </source>
</evidence>
<evidence type="ECO:0000259" key="13">
    <source>
        <dbReference type="Pfam" id="PF07885"/>
    </source>
</evidence>
<keyword evidence="9 12" id="KW-0472">Membrane</keyword>
<evidence type="ECO:0000256" key="12">
    <source>
        <dbReference type="SAM" id="Phobius"/>
    </source>
</evidence>
<dbReference type="PANTHER" id="PTHR10027:SF10">
    <property type="entry name" value="SLOWPOKE 2, ISOFORM D"/>
    <property type="match status" value="1"/>
</dbReference>
<proteinExistence type="predicted"/>
<dbReference type="InterPro" id="IPR013099">
    <property type="entry name" value="K_chnl_dom"/>
</dbReference>
<dbReference type="SUPFAM" id="SSF51735">
    <property type="entry name" value="NAD(P)-binding Rossmann-fold domains"/>
    <property type="match status" value="1"/>
</dbReference>
<feature type="region of interest" description="Disordered" evidence="11">
    <location>
        <begin position="932"/>
        <end position="1100"/>
    </location>
</feature>
<feature type="region of interest" description="Disordered" evidence="11">
    <location>
        <begin position="325"/>
        <end position="362"/>
    </location>
</feature>
<comment type="subcellular location">
    <subcellularLocation>
        <location evidence="1">Membrane</location>
        <topology evidence="1">Multi-pass membrane protein</topology>
    </subcellularLocation>
</comment>
<accession>A0ABN9VUI8</accession>
<name>A0ABN9VUI8_9DINO</name>
<feature type="compositionally biased region" description="Polar residues" evidence="11">
    <location>
        <begin position="1033"/>
        <end position="1046"/>
    </location>
</feature>
<dbReference type="Gene3D" id="3.40.50.720">
    <property type="entry name" value="NAD(P)-binding Rossmann-like Domain"/>
    <property type="match status" value="1"/>
</dbReference>
<dbReference type="Pfam" id="PF07885">
    <property type="entry name" value="Ion_trans_2"/>
    <property type="match status" value="1"/>
</dbReference>
<feature type="compositionally biased region" description="Basic residues" evidence="11">
    <location>
        <begin position="803"/>
        <end position="816"/>
    </location>
</feature>
<evidence type="ECO:0000256" key="5">
    <source>
        <dbReference type="ARBA" id="ARBA00022826"/>
    </source>
</evidence>
<dbReference type="SUPFAM" id="SSF81324">
    <property type="entry name" value="Voltage-gated potassium channels"/>
    <property type="match status" value="1"/>
</dbReference>
<dbReference type="PANTHER" id="PTHR10027">
    <property type="entry name" value="CALCIUM-ACTIVATED POTASSIUM CHANNEL ALPHA CHAIN"/>
    <property type="match status" value="1"/>
</dbReference>
<feature type="compositionally biased region" description="Low complexity" evidence="11">
    <location>
        <begin position="777"/>
        <end position="797"/>
    </location>
</feature>
<feature type="compositionally biased region" description="Low complexity" evidence="11">
    <location>
        <begin position="348"/>
        <end position="361"/>
    </location>
</feature>
<protein>
    <recommendedName>
        <fullName evidence="13">Potassium channel domain-containing protein</fullName>
    </recommendedName>
</protein>
<evidence type="ECO:0000256" key="9">
    <source>
        <dbReference type="ARBA" id="ARBA00023136"/>
    </source>
</evidence>
<feature type="region of interest" description="Disordered" evidence="11">
    <location>
        <begin position="701"/>
        <end position="751"/>
    </location>
</feature>
<feature type="domain" description="Potassium channel" evidence="13">
    <location>
        <begin position="27"/>
        <end position="76"/>
    </location>
</feature>
<feature type="compositionally biased region" description="Polar residues" evidence="11">
    <location>
        <begin position="415"/>
        <end position="429"/>
    </location>
</feature>
<keyword evidence="4 12" id="KW-0812">Transmembrane</keyword>
<evidence type="ECO:0000256" key="8">
    <source>
        <dbReference type="ARBA" id="ARBA00023065"/>
    </source>
</evidence>
<feature type="compositionally biased region" description="Basic and acidic residues" evidence="11">
    <location>
        <begin position="995"/>
        <end position="1006"/>
    </location>
</feature>
<feature type="transmembrane region" description="Helical" evidence="12">
    <location>
        <begin position="35"/>
        <end position="53"/>
    </location>
</feature>
<evidence type="ECO:0000313" key="14">
    <source>
        <dbReference type="EMBL" id="CAK0877210.1"/>
    </source>
</evidence>
<feature type="compositionally biased region" description="Gly residues" evidence="11">
    <location>
        <begin position="714"/>
        <end position="724"/>
    </location>
</feature>
<keyword evidence="2" id="KW-0813">Transport</keyword>
<dbReference type="InterPro" id="IPR036291">
    <property type="entry name" value="NAD(P)-bd_dom_sf"/>
</dbReference>
<keyword evidence="3" id="KW-0633">Potassium transport</keyword>
<keyword evidence="15" id="KW-1185">Reference proteome</keyword>
<evidence type="ECO:0000256" key="6">
    <source>
        <dbReference type="ARBA" id="ARBA00022958"/>
    </source>
</evidence>
<evidence type="ECO:0000256" key="10">
    <source>
        <dbReference type="ARBA" id="ARBA00023303"/>
    </source>
</evidence>
<feature type="transmembrane region" description="Helical" evidence="12">
    <location>
        <begin position="60"/>
        <end position="80"/>
    </location>
</feature>
<gene>
    <name evidence="14" type="ORF">PCOR1329_LOCUS61330</name>
</gene>
<sequence length="1100" mass="119880">MAGTIFTCELLGDPAFLVDSYVQTAHGDQVSVAQMLYWIVISLTTVGYGDFAPKALISRMLTAVFIIYGICNVFLIQYSFTQLWSRYREGSGSYRPWRHRAPHIVVILGIRGSASKLSSVLAGFLLELLHPAHNGLMAGEGEGDWPNVVLVSPSLWEEERGGVCEDSQTASFEDFLLAQDLPTEARGRVWFLVGSSTDPETLRRANVGSSVLTFILTDMKSLTPDEDDGQNIYTAMLVRKLYPLAQLRLMLVRPESRNLAVQSGVEATSCFSARELTAHILAQNVRCHGLLPMITGLFKSWDLEDVEHFLDHVLQRGDGLPIERKSLSRTSLPSMGSERSVTRSLVGSSASDASSHCDNSAPVGQFRARGRVDRAESVLLAVRASMPSRLHAPPGERSSLLGFASERLSRLAGSTRLSSQPRTSASIDESITESHRASIASDNSVTDFWMFQYFHGLSQGVYGFALSEEFDGEWFGKVAYDIFKLTGAILLGVFSSDRVHICPQNLDRPLRTGQICFAVARSSSALDPCRLQTAGSDWRRHVMESRAQVQMNHVRHGTHVAAAKLMGHQLRRRMTVSYSGAVSPSSYYMQRKLEAAGQSEGAQTPGGVASQGSVVLSEELGPSEAAKDIDRALEIRRGLSEHDELTVVVVCNGEVWQQVRTFVQSLRAPFQPTARQTERPVIILAPTAPPAGLVEERPGRTFLALPPPSRKALGGPGGRRGAGGEGRRGHERGNPQPGNVPRAVVPGLPGGPLLAGDRVLVRVLQARGVRRLRAAGQPLGQAPARARAGPPRLPAGGADSGRARLRRRRDRGKRQNTTHDVERHVRDRRQERGRGGGGRRGGGRGGRRGRQGLHPLQLPLRRRAGVLPRALRDDARANVLHARHHRARGGAMARRKQKAFMWQMRVPPHYIGKEFGELFRDLSLGELGAREARSSRLGGGPRRGSSEVIQETSERETNESEADDTGRASGHDSRASAQGWNDAPDALAPPGRSSEPAERSSAHTDEFQEAPLSPTKSALTRGRSSARFARTLTWRSSTFSQTSVTQAGRGHRRSRRRDASTSGGPARCPSAKFQSCVRGSPAYPSFPPSGASPHTTRCST</sequence>
<feature type="compositionally biased region" description="Basic and acidic residues" evidence="11">
    <location>
        <begin position="817"/>
        <end position="834"/>
    </location>
</feature>
<evidence type="ECO:0000256" key="11">
    <source>
        <dbReference type="SAM" id="MobiDB-lite"/>
    </source>
</evidence>
<feature type="compositionally biased region" description="Basic residues" evidence="11">
    <location>
        <begin position="841"/>
        <end position="851"/>
    </location>
</feature>
<evidence type="ECO:0000256" key="1">
    <source>
        <dbReference type="ARBA" id="ARBA00004141"/>
    </source>
</evidence>
<evidence type="ECO:0000313" key="15">
    <source>
        <dbReference type="Proteomes" id="UP001189429"/>
    </source>
</evidence>
<dbReference type="EMBL" id="CAUYUJ010017715">
    <property type="protein sequence ID" value="CAK0877210.1"/>
    <property type="molecule type" value="Genomic_DNA"/>
</dbReference>
<dbReference type="Proteomes" id="UP001189429">
    <property type="component" value="Unassembled WGS sequence"/>
</dbReference>
<keyword evidence="5" id="KW-0631">Potassium channel</keyword>
<organism evidence="14 15">
    <name type="scientific">Prorocentrum cordatum</name>
    <dbReference type="NCBI Taxonomy" id="2364126"/>
    <lineage>
        <taxon>Eukaryota</taxon>
        <taxon>Sar</taxon>
        <taxon>Alveolata</taxon>
        <taxon>Dinophyceae</taxon>
        <taxon>Prorocentrales</taxon>
        <taxon>Prorocentraceae</taxon>
        <taxon>Prorocentrum</taxon>
    </lineage>
</organism>
<dbReference type="Gene3D" id="1.10.287.70">
    <property type="match status" value="1"/>
</dbReference>